<dbReference type="Proteomes" id="UP000594263">
    <property type="component" value="Unplaced"/>
</dbReference>
<name>A0A7N0RG35_KALFE</name>
<feature type="compositionally biased region" description="Low complexity" evidence="1">
    <location>
        <begin position="51"/>
        <end position="67"/>
    </location>
</feature>
<evidence type="ECO:0000313" key="3">
    <source>
        <dbReference type="Proteomes" id="UP000594263"/>
    </source>
</evidence>
<reference evidence="2" key="1">
    <citation type="submission" date="2021-01" db="UniProtKB">
        <authorList>
            <consortium name="EnsemblPlants"/>
        </authorList>
    </citation>
    <scope>IDENTIFICATION</scope>
</reference>
<protein>
    <submittedName>
        <fullName evidence="2">Uncharacterized protein</fullName>
    </submittedName>
</protein>
<dbReference type="Gramene" id="Kaladp0008s0903.1.v1.1">
    <property type="protein sequence ID" value="Kaladp0008s0903.1.v1.1"/>
    <property type="gene ID" value="Kaladp0008s0903.v1.1"/>
</dbReference>
<feature type="region of interest" description="Disordered" evidence="1">
    <location>
        <begin position="41"/>
        <end position="73"/>
    </location>
</feature>
<dbReference type="EnsemblPlants" id="Kaladp0008s0903.1.v1.1">
    <property type="protein sequence ID" value="Kaladp0008s0903.1.v1.1"/>
    <property type="gene ID" value="Kaladp0008s0903.v1.1"/>
</dbReference>
<evidence type="ECO:0000256" key="1">
    <source>
        <dbReference type="SAM" id="MobiDB-lite"/>
    </source>
</evidence>
<sequence>MTSILTEFATIYTSFVRDTDPPVSPLCFRYHFLKQDVFKKATPPTSRPQTRSVFSKSRSSKRQSAPKGAAAGVESKDLLSVMGPHQVCLYQVS</sequence>
<keyword evidence="3" id="KW-1185">Reference proteome</keyword>
<accession>A0A7N0RG35</accession>
<proteinExistence type="predicted"/>
<evidence type="ECO:0000313" key="2">
    <source>
        <dbReference type="EnsemblPlants" id="Kaladp0008s0903.1.v1.1"/>
    </source>
</evidence>
<organism evidence="2 3">
    <name type="scientific">Kalanchoe fedtschenkoi</name>
    <name type="common">Lavender scallops</name>
    <name type="synonym">South American air plant</name>
    <dbReference type="NCBI Taxonomy" id="63787"/>
    <lineage>
        <taxon>Eukaryota</taxon>
        <taxon>Viridiplantae</taxon>
        <taxon>Streptophyta</taxon>
        <taxon>Embryophyta</taxon>
        <taxon>Tracheophyta</taxon>
        <taxon>Spermatophyta</taxon>
        <taxon>Magnoliopsida</taxon>
        <taxon>eudicotyledons</taxon>
        <taxon>Gunneridae</taxon>
        <taxon>Pentapetalae</taxon>
        <taxon>Saxifragales</taxon>
        <taxon>Crassulaceae</taxon>
        <taxon>Kalanchoe</taxon>
    </lineage>
</organism>
<dbReference type="AlphaFoldDB" id="A0A7N0RG35"/>